<dbReference type="SUPFAM" id="SSF160240">
    <property type="entry name" value="Cation efflux protein cytoplasmic domain-like"/>
    <property type="match status" value="1"/>
</dbReference>
<dbReference type="GO" id="GO:0016020">
    <property type="term" value="C:membrane"/>
    <property type="evidence" value="ECO:0007669"/>
    <property type="project" value="UniProtKB-SubCell"/>
</dbReference>
<dbReference type="Gene3D" id="3.30.70.1350">
    <property type="entry name" value="Cation efflux protein, cytoplasmic domain"/>
    <property type="match status" value="1"/>
</dbReference>
<name>A0A851GIW6_9BACT</name>
<dbReference type="EMBL" id="JACBAZ010000001">
    <property type="protein sequence ID" value="NWK54590.1"/>
    <property type="molecule type" value="Genomic_DNA"/>
</dbReference>
<keyword evidence="4 8" id="KW-0812">Transmembrane</keyword>
<feature type="domain" description="Cation efflux protein transmembrane" evidence="9">
    <location>
        <begin position="29"/>
        <end position="223"/>
    </location>
</feature>
<dbReference type="PANTHER" id="PTHR43840">
    <property type="entry name" value="MITOCHONDRIAL METAL TRANSPORTER 1-RELATED"/>
    <property type="match status" value="1"/>
</dbReference>
<sequence>MSHHEASNTSGKPKGGAVSKRGRKVTLTGLLINLLLGFLKISIGWVFGAKALVADGMHSFLDLFSDAAVLAAIHWSSRPEDETHHYGHHKFSSLAQFFIGWLILFLAVALVIAAFFHDSHLLPASNLSGVTVVVALISLVVKEGLFWWTRNVARQTHSDLLMANAWHHRTDSVSSFAVALTLCAVWIGGAEWRILDDIVSAVLGSYLAVEAGKIIWKSSADLLDAAPRKEIIDDLREHILTIPGAIAYHDFRVRKTGDYYEVNLHLQIKPELTVLQGHEIASEVKNSLQAAHPEVFSVLVHIEPATGRHLVERGISGGDDHTSSR</sequence>
<comment type="similarity">
    <text evidence="2">Belongs to the cation diffusion facilitator (CDF) transporter (TC 2.A.4) family.</text>
</comment>
<dbReference type="InterPro" id="IPR058533">
    <property type="entry name" value="Cation_efflux_TM"/>
</dbReference>
<evidence type="ECO:0000259" key="9">
    <source>
        <dbReference type="Pfam" id="PF01545"/>
    </source>
</evidence>
<gene>
    <name evidence="11" type="ORF">HW115_03145</name>
</gene>
<reference evidence="11 12" key="1">
    <citation type="submission" date="2020-07" db="EMBL/GenBank/DDBJ databases">
        <title>Roseicoccus Jingziensis gen. nov., sp. nov., isolated from coastal seawater.</title>
        <authorList>
            <person name="Feng X."/>
        </authorList>
    </citation>
    <scope>NUCLEOTIDE SEQUENCE [LARGE SCALE GENOMIC DNA]</scope>
    <source>
        <strain evidence="11 12">N1E253</strain>
    </source>
</reference>
<protein>
    <submittedName>
        <fullName evidence="11">Cation transporter</fullName>
    </submittedName>
</protein>
<dbReference type="InterPro" id="IPR036837">
    <property type="entry name" value="Cation_efflux_CTD_sf"/>
</dbReference>
<dbReference type="Gene3D" id="1.20.1510.10">
    <property type="entry name" value="Cation efflux protein transmembrane domain"/>
    <property type="match status" value="1"/>
</dbReference>
<dbReference type="GO" id="GO:0008324">
    <property type="term" value="F:monoatomic cation transmembrane transporter activity"/>
    <property type="evidence" value="ECO:0007669"/>
    <property type="project" value="InterPro"/>
</dbReference>
<dbReference type="InterPro" id="IPR027469">
    <property type="entry name" value="Cation_efflux_TMD_sf"/>
</dbReference>
<evidence type="ECO:0000256" key="5">
    <source>
        <dbReference type="ARBA" id="ARBA00022989"/>
    </source>
</evidence>
<dbReference type="InterPro" id="IPR050291">
    <property type="entry name" value="CDF_Transporter"/>
</dbReference>
<feature type="transmembrane region" description="Helical" evidence="8">
    <location>
        <begin position="27"/>
        <end position="47"/>
    </location>
</feature>
<accession>A0A851GIW6</accession>
<evidence type="ECO:0000259" key="10">
    <source>
        <dbReference type="Pfam" id="PF16916"/>
    </source>
</evidence>
<dbReference type="AlphaFoldDB" id="A0A851GIW6"/>
<dbReference type="InterPro" id="IPR002524">
    <property type="entry name" value="Cation_efflux"/>
</dbReference>
<evidence type="ECO:0000256" key="1">
    <source>
        <dbReference type="ARBA" id="ARBA00004141"/>
    </source>
</evidence>
<keyword evidence="5 8" id="KW-1133">Transmembrane helix</keyword>
<evidence type="ECO:0000256" key="7">
    <source>
        <dbReference type="SAM" id="MobiDB-lite"/>
    </source>
</evidence>
<feature type="region of interest" description="Disordered" evidence="7">
    <location>
        <begin position="1"/>
        <end position="20"/>
    </location>
</feature>
<dbReference type="Pfam" id="PF01545">
    <property type="entry name" value="Cation_efflux"/>
    <property type="match status" value="1"/>
</dbReference>
<evidence type="ECO:0000256" key="2">
    <source>
        <dbReference type="ARBA" id="ARBA00008114"/>
    </source>
</evidence>
<evidence type="ECO:0000256" key="8">
    <source>
        <dbReference type="SAM" id="Phobius"/>
    </source>
</evidence>
<feature type="transmembrane region" description="Helical" evidence="8">
    <location>
        <begin position="97"/>
        <end position="116"/>
    </location>
</feature>
<dbReference type="Proteomes" id="UP000557872">
    <property type="component" value="Unassembled WGS sequence"/>
</dbReference>
<keyword evidence="6 8" id="KW-0472">Membrane</keyword>
<dbReference type="InterPro" id="IPR027470">
    <property type="entry name" value="Cation_efflux_CTD"/>
</dbReference>
<dbReference type="PANTHER" id="PTHR43840:SF15">
    <property type="entry name" value="MITOCHONDRIAL METAL TRANSPORTER 1-RELATED"/>
    <property type="match status" value="1"/>
</dbReference>
<dbReference type="RefSeq" id="WP_178931106.1">
    <property type="nucleotide sequence ID" value="NZ_JACBAZ010000001.1"/>
</dbReference>
<feature type="domain" description="Cation efflux protein cytoplasmic" evidence="10">
    <location>
        <begin position="227"/>
        <end position="304"/>
    </location>
</feature>
<evidence type="ECO:0000256" key="6">
    <source>
        <dbReference type="ARBA" id="ARBA00023136"/>
    </source>
</evidence>
<dbReference type="Pfam" id="PF16916">
    <property type="entry name" value="ZT_dimer"/>
    <property type="match status" value="1"/>
</dbReference>
<comment type="caution">
    <text evidence="11">The sequence shown here is derived from an EMBL/GenBank/DDBJ whole genome shotgun (WGS) entry which is preliminary data.</text>
</comment>
<dbReference type="SUPFAM" id="SSF161111">
    <property type="entry name" value="Cation efflux protein transmembrane domain-like"/>
    <property type="match status" value="1"/>
</dbReference>
<evidence type="ECO:0000313" key="11">
    <source>
        <dbReference type="EMBL" id="NWK54590.1"/>
    </source>
</evidence>
<organism evidence="11 12">
    <name type="scientific">Oceaniferula marina</name>
    <dbReference type="NCBI Taxonomy" id="2748318"/>
    <lineage>
        <taxon>Bacteria</taxon>
        <taxon>Pseudomonadati</taxon>
        <taxon>Verrucomicrobiota</taxon>
        <taxon>Verrucomicrobiia</taxon>
        <taxon>Verrucomicrobiales</taxon>
        <taxon>Verrucomicrobiaceae</taxon>
        <taxon>Oceaniferula</taxon>
    </lineage>
</organism>
<keyword evidence="12" id="KW-1185">Reference proteome</keyword>
<proteinExistence type="inferred from homology"/>
<comment type="subcellular location">
    <subcellularLocation>
        <location evidence="1">Membrane</location>
        <topology evidence="1">Multi-pass membrane protein</topology>
    </subcellularLocation>
</comment>
<feature type="transmembrane region" description="Helical" evidence="8">
    <location>
        <begin position="122"/>
        <end position="141"/>
    </location>
</feature>
<evidence type="ECO:0000256" key="4">
    <source>
        <dbReference type="ARBA" id="ARBA00022692"/>
    </source>
</evidence>
<evidence type="ECO:0000313" key="12">
    <source>
        <dbReference type="Proteomes" id="UP000557872"/>
    </source>
</evidence>
<evidence type="ECO:0000256" key="3">
    <source>
        <dbReference type="ARBA" id="ARBA00022448"/>
    </source>
</evidence>
<keyword evidence="3" id="KW-0813">Transport</keyword>
<dbReference type="NCBIfam" id="TIGR01297">
    <property type="entry name" value="CDF"/>
    <property type="match status" value="1"/>
</dbReference>